<accession>A0AAV2IPI1</accession>
<dbReference type="PANTHER" id="PTHR10285">
    <property type="entry name" value="URIDINE KINASE"/>
    <property type="match status" value="1"/>
</dbReference>
<evidence type="ECO:0000313" key="3">
    <source>
        <dbReference type="Proteomes" id="UP001497497"/>
    </source>
</evidence>
<evidence type="ECO:0000313" key="2">
    <source>
        <dbReference type="EMBL" id="CAL1549047.1"/>
    </source>
</evidence>
<dbReference type="InterPro" id="IPR006083">
    <property type="entry name" value="PRK/URK"/>
</dbReference>
<dbReference type="SUPFAM" id="SSF52540">
    <property type="entry name" value="P-loop containing nucleoside triphosphate hydrolases"/>
    <property type="match status" value="1"/>
</dbReference>
<name>A0AAV2IPI1_LYMST</name>
<evidence type="ECO:0000259" key="1">
    <source>
        <dbReference type="Pfam" id="PF00485"/>
    </source>
</evidence>
<protein>
    <recommendedName>
        <fullName evidence="1">Phosphoribulokinase/uridine kinase domain-containing protein</fullName>
    </recommendedName>
</protein>
<feature type="non-terminal residue" evidence="2">
    <location>
        <position position="1"/>
    </location>
</feature>
<dbReference type="AlphaFoldDB" id="A0AAV2IPI1"/>
<dbReference type="Proteomes" id="UP001497497">
    <property type="component" value="Unassembled WGS sequence"/>
</dbReference>
<keyword evidence="3" id="KW-1185">Reference proteome</keyword>
<dbReference type="InterPro" id="IPR027417">
    <property type="entry name" value="P-loop_NTPase"/>
</dbReference>
<reference evidence="2 3" key="1">
    <citation type="submission" date="2024-04" db="EMBL/GenBank/DDBJ databases">
        <authorList>
            <consortium name="Genoscope - CEA"/>
            <person name="William W."/>
        </authorList>
    </citation>
    <scope>NUCLEOTIDE SEQUENCE [LARGE SCALE GENOMIC DNA]</scope>
</reference>
<dbReference type="GO" id="GO:0005524">
    <property type="term" value="F:ATP binding"/>
    <property type="evidence" value="ECO:0007669"/>
    <property type="project" value="InterPro"/>
</dbReference>
<gene>
    <name evidence="2" type="ORF">GSLYS_00022364001</name>
</gene>
<dbReference type="EMBL" id="CAXITT010003286">
    <property type="protein sequence ID" value="CAL1549047.1"/>
    <property type="molecule type" value="Genomic_DNA"/>
</dbReference>
<feature type="domain" description="Phosphoribulokinase/uridine kinase" evidence="1">
    <location>
        <begin position="6"/>
        <end position="76"/>
    </location>
</feature>
<comment type="caution">
    <text evidence="2">The sequence shown here is derived from an EMBL/GenBank/DDBJ whole genome shotgun (WGS) entry which is preliminary data.</text>
</comment>
<dbReference type="PRINTS" id="PR00988">
    <property type="entry name" value="URIDINKINASE"/>
</dbReference>
<dbReference type="GO" id="GO:0016301">
    <property type="term" value="F:kinase activity"/>
    <property type="evidence" value="ECO:0007669"/>
    <property type="project" value="InterPro"/>
</dbReference>
<sequence length="103" mass="11941">IFAEPTVIDLLDVRVFVDTPDDIRFIRRLQRDIVERGRTVDSVIAQYFATVRPMHLEFVEPSKRHADIIIPENAKTEIGIEFICSKIREEINGNGKTEKEIFV</sequence>
<dbReference type="Pfam" id="PF00485">
    <property type="entry name" value="PRK"/>
    <property type="match status" value="1"/>
</dbReference>
<organism evidence="2 3">
    <name type="scientific">Lymnaea stagnalis</name>
    <name type="common">Great pond snail</name>
    <name type="synonym">Helix stagnalis</name>
    <dbReference type="NCBI Taxonomy" id="6523"/>
    <lineage>
        <taxon>Eukaryota</taxon>
        <taxon>Metazoa</taxon>
        <taxon>Spiralia</taxon>
        <taxon>Lophotrochozoa</taxon>
        <taxon>Mollusca</taxon>
        <taxon>Gastropoda</taxon>
        <taxon>Heterobranchia</taxon>
        <taxon>Euthyneura</taxon>
        <taxon>Panpulmonata</taxon>
        <taxon>Hygrophila</taxon>
        <taxon>Lymnaeoidea</taxon>
        <taxon>Lymnaeidae</taxon>
        <taxon>Lymnaea</taxon>
    </lineage>
</organism>
<dbReference type="Gene3D" id="3.40.50.300">
    <property type="entry name" value="P-loop containing nucleotide triphosphate hydrolases"/>
    <property type="match status" value="1"/>
</dbReference>
<proteinExistence type="predicted"/>